<dbReference type="InterPro" id="IPR008279">
    <property type="entry name" value="PEP-util_enz_mobile_dom"/>
</dbReference>
<dbReference type="InterPro" id="IPR013815">
    <property type="entry name" value="ATP_grasp_subdomain_1"/>
</dbReference>
<keyword evidence="8" id="KW-0594">Phospholipid biosynthesis</keyword>
<keyword evidence="9" id="KW-1208">Phospholipid metabolism</keyword>
<evidence type="ECO:0000313" key="14">
    <source>
        <dbReference type="Proteomes" id="UP000607397"/>
    </source>
</evidence>
<accession>A0A8K1ZX13</accession>
<evidence type="ECO:0000256" key="3">
    <source>
        <dbReference type="ARBA" id="ARBA00022679"/>
    </source>
</evidence>
<keyword evidence="2" id="KW-0444">Lipid biosynthesis</keyword>
<evidence type="ECO:0000256" key="10">
    <source>
        <dbReference type="SAM" id="Phobius"/>
    </source>
</evidence>
<evidence type="ECO:0000313" key="13">
    <source>
        <dbReference type="EMBL" id="NCJ05227.1"/>
    </source>
</evidence>
<dbReference type="Pfam" id="PF00391">
    <property type="entry name" value="PEP-utilizers"/>
    <property type="match status" value="1"/>
</dbReference>
<dbReference type="RefSeq" id="WP_161823705.1">
    <property type="nucleotide sequence ID" value="NZ_WVIC01000002.1"/>
</dbReference>
<dbReference type="AlphaFoldDB" id="A0A8K1ZX13"/>
<dbReference type="EMBL" id="WVIC01000002">
    <property type="protein sequence ID" value="NCJ05227.1"/>
    <property type="molecule type" value="Genomic_DNA"/>
</dbReference>
<feature type="transmembrane region" description="Helical" evidence="10">
    <location>
        <begin position="85"/>
        <end position="103"/>
    </location>
</feature>
<evidence type="ECO:0000256" key="5">
    <source>
        <dbReference type="ARBA" id="ARBA00022989"/>
    </source>
</evidence>
<evidence type="ECO:0000256" key="2">
    <source>
        <dbReference type="ARBA" id="ARBA00022516"/>
    </source>
</evidence>
<keyword evidence="3" id="KW-0808">Transferase</keyword>
<dbReference type="InterPro" id="IPR051549">
    <property type="entry name" value="PEP_Utilizing_Enz"/>
</dbReference>
<feature type="transmembrane region" description="Helical" evidence="10">
    <location>
        <begin position="45"/>
        <end position="65"/>
    </location>
</feature>
<dbReference type="SUPFAM" id="SSF56059">
    <property type="entry name" value="Glutathione synthetase ATP-binding domain-like"/>
    <property type="match status" value="1"/>
</dbReference>
<reference evidence="13" key="1">
    <citation type="submission" date="2019-12" db="EMBL/GenBank/DDBJ databases">
        <title>High-Quality draft genome sequences of three cyanobacteria isolated from the limestone walls of the Old Cathedral of Coimbra.</title>
        <authorList>
            <person name="Tiago I."/>
            <person name="Soares F."/>
            <person name="Portugal A."/>
        </authorList>
    </citation>
    <scope>NUCLEOTIDE SEQUENCE [LARGE SCALE GENOMIC DNA]</scope>
    <source>
        <strain evidence="13">C</strain>
    </source>
</reference>
<keyword evidence="7 10" id="KW-0472">Membrane</keyword>
<name>A0A8K1ZX13_9CYAN</name>
<dbReference type="GO" id="GO:0016301">
    <property type="term" value="F:kinase activity"/>
    <property type="evidence" value="ECO:0007669"/>
    <property type="project" value="InterPro"/>
</dbReference>
<feature type="transmembrane region" description="Helical" evidence="10">
    <location>
        <begin position="149"/>
        <end position="179"/>
    </location>
</feature>
<dbReference type="PANTHER" id="PTHR43615">
    <property type="entry name" value="PHOSPHOENOLPYRUVATE SYNTHASE-RELATED"/>
    <property type="match status" value="1"/>
</dbReference>
<feature type="domain" description="PEP-utilising enzyme mobile" evidence="11">
    <location>
        <begin position="889"/>
        <end position="958"/>
    </location>
</feature>
<keyword evidence="1" id="KW-1003">Cell membrane</keyword>
<proteinExistence type="predicted"/>
<dbReference type="SMART" id="SM01207">
    <property type="entry name" value="G3P_acyltransf"/>
    <property type="match status" value="1"/>
</dbReference>
<gene>
    <name evidence="13" type="ORF">GS597_01570</name>
</gene>
<dbReference type="Gene3D" id="3.50.30.10">
    <property type="entry name" value="Phosphohistidine domain"/>
    <property type="match status" value="1"/>
</dbReference>
<dbReference type="PANTHER" id="PTHR43615:SF1">
    <property type="entry name" value="PPDK_N DOMAIN-CONTAINING PROTEIN"/>
    <property type="match status" value="1"/>
</dbReference>
<evidence type="ECO:0000256" key="7">
    <source>
        <dbReference type="ARBA" id="ARBA00023136"/>
    </source>
</evidence>
<keyword evidence="14" id="KW-1185">Reference proteome</keyword>
<dbReference type="InterPro" id="IPR036637">
    <property type="entry name" value="Phosphohistidine_dom_sf"/>
</dbReference>
<feature type="transmembrane region" description="Helical" evidence="10">
    <location>
        <begin position="115"/>
        <end position="137"/>
    </location>
</feature>
<protein>
    <submittedName>
        <fullName evidence="13">Pyruvate phosphate dikinase PEP/pyruvate-binding protein</fullName>
    </submittedName>
</protein>
<evidence type="ECO:0000256" key="6">
    <source>
        <dbReference type="ARBA" id="ARBA00023098"/>
    </source>
</evidence>
<keyword evidence="5 10" id="KW-1133">Transmembrane helix</keyword>
<comment type="caution">
    <text evidence="13">The sequence shown here is derived from an EMBL/GenBank/DDBJ whole genome shotgun (WGS) entry which is preliminary data.</text>
</comment>
<dbReference type="Proteomes" id="UP000607397">
    <property type="component" value="Unassembled WGS sequence"/>
</dbReference>
<evidence type="ECO:0000256" key="4">
    <source>
        <dbReference type="ARBA" id="ARBA00022692"/>
    </source>
</evidence>
<feature type="domain" description="Pyruvate phosphate dikinase AMP/ATP-binding" evidence="12">
    <location>
        <begin position="264"/>
        <end position="451"/>
    </location>
</feature>
<keyword evidence="4 10" id="KW-0812">Transmembrane</keyword>
<evidence type="ECO:0000259" key="11">
    <source>
        <dbReference type="Pfam" id="PF00391"/>
    </source>
</evidence>
<dbReference type="InterPro" id="IPR002192">
    <property type="entry name" value="PPDK_AMP/ATP-bd"/>
</dbReference>
<sequence length="967" mass="105248">MMYAQVWGALLLLVGCFGIGGLPITGWLTQLLTGKRLAELGTGNVGVSAAFYHGGSVIGILAVLFEAAKGIAAVLAARGVFPADATWQLVALIALVAGRYWLGRGAGTTNVAWGIVVYSWQVALAVFVIGGVSFTLVRERQRGRHLVLLLLPMTIALLRQDVPETLAAIALSALMAWIYQQIPDDLALSPQQAQADSQPMFQFFRGDRTLLSLDQALEARKVGAKAATLAQLKQWGYSVPQGWVLPPGDDAEPLIMTLEPSPQNPLVVRSSAIGEDAEGASAAGQYQTFLGVQSRAILREAIADCQDAYSQFHAVQYRQDRGVAEGGMAILVQHQIDGIFSGVAFSRDPLAGDENWVAVECLPGAASLVVSGQVTPEQYRVRFPEGGDAVHTEDLIVEGQTGVVPRSLVQQAAHLARELESRYHGLPQDVEWTYDGHTLWLLQARPITTLQPIWTRKIAAEVIPGVIHPLTWSVNQPLTCGAWGDLFTLVLANRAQGLNFRETATLHYSRAYFNATLLGDIFRRMGLPPESLEFLTRGASISRPSLGSTLRNIPGLWRLVRREWRLDNDFDQADQTHFQPLLQQLADQSLSTLSPEQVLTQIDTLLTVLKKATYFSILAPLSAALRQAILKVPDAALETGVLPETQALRSLQNLAAACRNLLGDQQTHPHWTAAQLFATLEELPDGDSILAQLEQFLDQYGHLSEVATDIAVPTWREDPHPVRELLAQLVSHPSPPTPAVLGQTWQVQQVQARLSLKGKVATVYNQLLAHLRVHVLSIEKNWLAAHQLQTPGDIFFLKLREVRGGVAEPQGLLALGSVIAERRSQFGQDQALTQVPFVIYGTPPPRHTLSRQPQLDTAHRQGIAASPGALEGRVKVLKSLRDLSGEIDRTTILVVPYTDAGWAPLLARAGGIIAEVGGRLSHGAIVAREYGIPAVMDIPHATEWLRDGQRVYLDGNLGTVSMLEPEG</sequence>
<keyword evidence="6" id="KW-0443">Lipid metabolism</keyword>
<organism evidence="13 14">
    <name type="scientific">Petrachloros mirabilis ULC683</name>
    <dbReference type="NCBI Taxonomy" id="2781853"/>
    <lineage>
        <taxon>Bacteria</taxon>
        <taxon>Bacillati</taxon>
        <taxon>Cyanobacteriota</taxon>
        <taxon>Cyanophyceae</taxon>
        <taxon>Synechococcales</taxon>
        <taxon>Petrachlorosaceae</taxon>
        <taxon>Petrachloros</taxon>
        <taxon>Petrachloros mirabilis</taxon>
    </lineage>
</organism>
<dbReference type="GO" id="GO:0008654">
    <property type="term" value="P:phospholipid biosynthetic process"/>
    <property type="evidence" value="ECO:0007669"/>
    <property type="project" value="UniProtKB-KW"/>
</dbReference>
<evidence type="ECO:0000256" key="9">
    <source>
        <dbReference type="ARBA" id="ARBA00023264"/>
    </source>
</evidence>
<dbReference type="InterPro" id="IPR003811">
    <property type="entry name" value="G3P_acylTferase_PlsY"/>
</dbReference>
<dbReference type="Pfam" id="PF02660">
    <property type="entry name" value="G3P_acyltransf"/>
    <property type="match status" value="1"/>
</dbReference>
<evidence type="ECO:0000256" key="8">
    <source>
        <dbReference type="ARBA" id="ARBA00023209"/>
    </source>
</evidence>
<dbReference type="GO" id="GO:0005886">
    <property type="term" value="C:plasma membrane"/>
    <property type="evidence" value="ECO:0007669"/>
    <property type="project" value="InterPro"/>
</dbReference>
<dbReference type="Gene3D" id="3.30.470.20">
    <property type="entry name" value="ATP-grasp fold, B domain"/>
    <property type="match status" value="2"/>
</dbReference>
<dbReference type="SUPFAM" id="SSF52009">
    <property type="entry name" value="Phosphohistidine domain"/>
    <property type="match status" value="1"/>
</dbReference>
<dbReference type="GO" id="GO:0005524">
    <property type="term" value="F:ATP binding"/>
    <property type="evidence" value="ECO:0007669"/>
    <property type="project" value="InterPro"/>
</dbReference>
<dbReference type="Gene3D" id="3.30.1490.20">
    <property type="entry name" value="ATP-grasp fold, A domain"/>
    <property type="match status" value="1"/>
</dbReference>
<keyword evidence="13" id="KW-0670">Pyruvate</keyword>
<evidence type="ECO:0000256" key="1">
    <source>
        <dbReference type="ARBA" id="ARBA00022475"/>
    </source>
</evidence>
<dbReference type="Pfam" id="PF01326">
    <property type="entry name" value="PPDK_N"/>
    <property type="match status" value="1"/>
</dbReference>
<evidence type="ECO:0000259" key="12">
    <source>
        <dbReference type="Pfam" id="PF01326"/>
    </source>
</evidence>
<dbReference type="GO" id="GO:0043772">
    <property type="term" value="F:acyl-phosphate glycerol-3-phosphate acyltransferase activity"/>
    <property type="evidence" value="ECO:0007669"/>
    <property type="project" value="InterPro"/>
</dbReference>